<keyword evidence="3 4" id="KW-0964">Secreted</keyword>
<name>A0AAV8ENW6_9POAL</name>
<accession>A0AAV8ENW6</accession>
<evidence type="ECO:0000313" key="7">
    <source>
        <dbReference type="Proteomes" id="UP001140206"/>
    </source>
</evidence>
<protein>
    <recommendedName>
        <fullName evidence="4">Dirigent protein</fullName>
    </recommendedName>
</protein>
<dbReference type="Proteomes" id="UP001140206">
    <property type="component" value="Chromosome 2"/>
</dbReference>
<evidence type="ECO:0000256" key="3">
    <source>
        <dbReference type="ARBA" id="ARBA00022525"/>
    </source>
</evidence>
<reference evidence="5" key="1">
    <citation type="submission" date="2022-08" db="EMBL/GenBank/DDBJ databases">
        <authorList>
            <person name="Marques A."/>
        </authorList>
    </citation>
    <scope>NUCLEOTIDE SEQUENCE</scope>
    <source>
        <strain evidence="5">RhyPub2mFocal</strain>
        <tissue evidence="5">Leaves</tissue>
    </source>
</reference>
<evidence type="ECO:0000256" key="1">
    <source>
        <dbReference type="ARBA" id="ARBA00010746"/>
    </source>
</evidence>
<dbReference type="AlphaFoldDB" id="A0AAV8ENW6"/>
<dbReference type="EMBL" id="JAMFTS010000002">
    <property type="protein sequence ID" value="KAJ4788156.1"/>
    <property type="molecule type" value="Genomic_DNA"/>
</dbReference>
<keyword evidence="4" id="KW-0052">Apoplast</keyword>
<comment type="subcellular location">
    <subcellularLocation>
        <location evidence="4">Secreted</location>
        <location evidence="4">Extracellular space</location>
        <location evidence="4">Apoplast</location>
    </subcellularLocation>
</comment>
<proteinExistence type="inferred from homology"/>
<keyword evidence="7" id="KW-1185">Reference proteome</keyword>
<dbReference type="Proteomes" id="UP001140206">
    <property type="component" value="Chromosome 3"/>
</dbReference>
<evidence type="ECO:0000313" key="5">
    <source>
        <dbReference type="EMBL" id="KAJ4781221.1"/>
    </source>
</evidence>
<dbReference type="InterPro" id="IPR004265">
    <property type="entry name" value="Dirigent"/>
</dbReference>
<feature type="signal peptide" evidence="4">
    <location>
        <begin position="1"/>
        <end position="20"/>
    </location>
</feature>
<organism evidence="5 7">
    <name type="scientific">Rhynchospora pubera</name>
    <dbReference type="NCBI Taxonomy" id="906938"/>
    <lineage>
        <taxon>Eukaryota</taxon>
        <taxon>Viridiplantae</taxon>
        <taxon>Streptophyta</taxon>
        <taxon>Embryophyta</taxon>
        <taxon>Tracheophyta</taxon>
        <taxon>Spermatophyta</taxon>
        <taxon>Magnoliopsida</taxon>
        <taxon>Liliopsida</taxon>
        <taxon>Poales</taxon>
        <taxon>Cyperaceae</taxon>
        <taxon>Cyperoideae</taxon>
        <taxon>Rhynchosporeae</taxon>
        <taxon>Rhynchospora</taxon>
    </lineage>
</organism>
<sequence length="196" mass="21723">MATLMVSSFLLLFLCCAACATTSTLVTSSEQGNEYLISSHIVSHAALEKQSHFRFYWHDMISGPNQTAVSVAQAPQFNKSSTFFSDVFVLDDPLRTGPKKNSKLVGKAQGIYVAAGLNKLELLMAMNFVFTDGEYNGSTISILGHNEVFTTVREMPIVGGSGLFRFARGYVQLRTYLFNQKIGYAVVEYNVFVNHY</sequence>
<evidence type="ECO:0000313" key="6">
    <source>
        <dbReference type="EMBL" id="KAJ4788156.1"/>
    </source>
</evidence>
<comment type="similarity">
    <text evidence="1 4">Belongs to the plant dirigent protein family.</text>
</comment>
<evidence type="ECO:0000256" key="4">
    <source>
        <dbReference type="RuleBase" id="RU363099"/>
    </source>
</evidence>
<dbReference type="Pfam" id="PF03018">
    <property type="entry name" value="Dirigent"/>
    <property type="match status" value="1"/>
</dbReference>
<evidence type="ECO:0000256" key="2">
    <source>
        <dbReference type="ARBA" id="ARBA00011738"/>
    </source>
</evidence>
<comment type="function">
    <text evidence="4">Dirigent proteins impart stereoselectivity on the phenoxy radical-coupling reaction, yielding optically active lignans from two molecules of coniferyl alcohol in the biosynthesis of lignans, flavonolignans, and alkaloids and thus plays a central role in plant secondary metabolism.</text>
</comment>
<gene>
    <name evidence="6" type="ORF">LUZ62_039402</name>
    <name evidence="5" type="ORF">LUZ62_065478</name>
</gene>
<dbReference type="PANTHER" id="PTHR21495">
    <property type="entry name" value="NUCLEOPORIN-RELATED"/>
    <property type="match status" value="1"/>
</dbReference>
<dbReference type="GO" id="GO:0048046">
    <property type="term" value="C:apoplast"/>
    <property type="evidence" value="ECO:0007669"/>
    <property type="project" value="UniProtKB-SubCell"/>
</dbReference>
<dbReference type="Gene3D" id="2.40.480.10">
    <property type="entry name" value="Allene oxide cyclase-like"/>
    <property type="match status" value="1"/>
</dbReference>
<dbReference type="EMBL" id="JAMFTS010000003">
    <property type="protein sequence ID" value="KAJ4781221.1"/>
    <property type="molecule type" value="Genomic_DNA"/>
</dbReference>
<dbReference type="InterPro" id="IPR044859">
    <property type="entry name" value="Allene_oxi_cyc_Dirigent"/>
</dbReference>
<dbReference type="GO" id="GO:0009699">
    <property type="term" value="P:phenylpropanoid biosynthetic process"/>
    <property type="evidence" value="ECO:0007669"/>
    <property type="project" value="UniProtKB-ARBA"/>
</dbReference>
<keyword evidence="4" id="KW-0732">Signal</keyword>
<feature type="chain" id="PRO_5044523025" description="Dirigent protein" evidence="4">
    <location>
        <begin position="21"/>
        <end position="196"/>
    </location>
</feature>
<comment type="subunit">
    <text evidence="2 4">Homodimer.</text>
</comment>
<comment type="caution">
    <text evidence="5">The sequence shown here is derived from an EMBL/GenBank/DDBJ whole genome shotgun (WGS) entry which is preliminary data.</text>
</comment>